<dbReference type="PANTHER" id="PTHR45690:SF7">
    <property type="entry name" value="NACHT, LRR AND PYD DOMAINS-CONTAINING PROTEIN 5"/>
    <property type="match status" value="1"/>
</dbReference>
<dbReference type="Pfam" id="PF13516">
    <property type="entry name" value="LRR_6"/>
    <property type="match status" value="4"/>
</dbReference>
<dbReference type="GO" id="GO:0005634">
    <property type="term" value="C:nucleus"/>
    <property type="evidence" value="ECO:0007669"/>
    <property type="project" value="TreeGrafter"/>
</dbReference>
<dbReference type="SMART" id="SM00368">
    <property type="entry name" value="LRR_RI"/>
    <property type="match status" value="8"/>
</dbReference>
<dbReference type="PANTHER" id="PTHR45690">
    <property type="entry name" value="NACHT, LRR AND PYD DOMAINS-CONTAINING PROTEIN 12"/>
    <property type="match status" value="1"/>
</dbReference>
<keyword evidence="2" id="KW-1185">Reference proteome</keyword>
<dbReference type="GeneTree" id="ENSGT00940000162898"/>
<dbReference type="Proteomes" id="UP000694417">
    <property type="component" value="Unplaced"/>
</dbReference>
<proteinExistence type="predicted"/>
<evidence type="ECO:0000313" key="2">
    <source>
        <dbReference type="Proteomes" id="UP000694417"/>
    </source>
</evidence>
<dbReference type="Ensembl" id="ENSUPAT00010030608.1">
    <property type="protein sequence ID" value="ENSUPAP00010026885.1"/>
    <property type="gene ID" value="ENSUPAG00010021255.1"/>
</dbReference>
<dbReference type="InterPro" id="IPR001611">
    <property type="entry name" value="Leu-rich_rpt"/>
</dbReference>
<dbReference type="GO" id="GO:0106333">
    <property type="term" value="C:subcortical maternal complex"/>
    <property type="evidence" value="ECO:0007669"/>
    <property type="project" value="TreeGrafter"/>
</dbReference>
<accession>A0A8D2ID52</accession>
<evidence type="ECO:0000313" key="1">
    <source>
        <dbReference type="Ensembl" id="ENSUPAP00010026885.1"/>
    </source>
</evidence>
<dbReference type="PROSITE" id="PS51450">
    <property type="entry name" value="LRR"/>
    <property type="match status" value="1"/>
</dbReference>
<dbReference type="GO" id="GO:0005938">
    <property type="term" value="C:cell cortex"/>
    <property type="evidence" value="ECO:0007669"/>
    <property type="project" value="TreeGrafter"/>
</dbReference>
<name>A0A8D2ID52_UROPR</name>
<reference evidence="1" key="1">
    <citation type="submission" date="2025-08" db="UniProtKB">
        <authorList>
            <consortium name="Ensembl"/>
        </authorList>
    </citation>
    <scope>IDENTIFICATION</scope>
</reference>
<dbReference type="InterPro" id="IPR032675">
    <property type="entry name" value="LRR_dom_sf"/>
</dbReference>
<dbReference type="Gene3D" id="3.80.10.10">
    <property type="entry name" value="Ribonuclease Inhibitor"/>
    <property type="match status" value="2"/>
</dbReference>
<sequence length="272" mass="29605">MTLIINRNIRRLDLGSTALREEDVKVACEALRHPSCLLEALRLDTCGLTAAGCQDLASILVHNHSLTHLCLSNNQLGSEGLNLLCRSLRLPHCALQRLILNQCDLDVVGCGFLALAFMSNPHLGLTHLSLNRNPLKDKGLKLLCEVLQEPCCHLQDLELVSCQLTADCCKNLSCMIARNKHLQSLDLAANALGDSGVTALCEGLRQPDSSLRRLGLEACRLTTDCCEVLSSALSCNHYLTSLNLLCNNFDPSGMTLLCSAFSRPTCNLRIIG</sequence>
<dbReference type="GO" id="GO:0050727">
    <property type="term" value="P:regulation of inflammatory response"/>
    <property type="evidence" value="ECO:0007669"/>
    <property type="project" value="TreeGrafter"/>
</dbReference>
<dbReference type="SUPFAM" id="SSF52047">
    <property type="entry name" value="RNI-like"/>
    <property type="match status" value="1"/>
</dbReference>
<gene>
    <name evidence="1" type="primary">NLRP5</name>
</gene>
<dbReference type="GO" id="GO:0005829">
    <property type="term" value="C:cytosol"/>
    <property type="evidence" value="ECO:0007669"/>
    <property type="project" value="TreeGrafter"/>
</dbReference>
<protein>
    <submittedName>
        <fullName evidence="1">NLR family pyrin domain containing 5</fullName>
    </submittedName>
</protein>
<organism evidence="1 2">
    <name type="scientific">Urocitellus parryii</name>
    <name type="common">Arctic ground squirrel</name>
    <name type="synonym">Spermophilus parryii</name>
    <dbReference type="NCBI Taxonomy" id="9999"/>
    <lineage>
        <taxon>Eukaryota</taxon>
        <taxon>Metazoa</taxon>
        <taxon>Chordata</taxon>
        <taxon>Craniata</taxon>
        <taxon>Vertebrata</taxon>
        <taxon>Euteleostomi</taxon>
        <taxon>Mammalia</taxon>
        <taxon>Eutheria</taxon>
        <taxon>Euarchontoglires</taxon>
        <taxon>Glires</taxon>
        <taxon>Rodentia</taxon>
        <taxon>Sciuromorpha</taxon>
        <taxon>Sciuridae</taxon>
        <taxon>Xerinae</taxon>
        <taxon>Marmotini</taxon>
        <taxon>Urocitellus</taxon>
    </lineage>
</organism>
<dbReference type="InterPro" id="IPR050637">
    <property type="entry name" value="NLRP_innate_immun_reg"/>
</dbReference>
<dbReference type="AlphaFoldDB" id="A0A8D2ID52"/>
<dbReference type="GO" id="GO:0005739">
    <property type="term" value="C:mitochondrion"/>
    <property type="evidence" value="ECO:0007669"/>
    <property type="project" value="TreeGrafter"/>
</dbReference>
<reference evidence="1" key="2">
    <citation type="submission" date="2025-09" db="UniProtKB">
        <authorList>
            <consortium name="Ensembl"/>
        </authorList>
    </citation>
    <scope>IDENTIFICATION</scope>
</reference>